<dbReference type="GO" id="GO:0004812">
    <property type="term" value="F:aminoacyl-tRNA ligase activity"/>
    <property type="evidence" value="ECO:0007669"/>
    <property type="project" value="UniProtKB-KW"/>
</dbReference>
<dbReference type="EMBL" id="KP211901">
    <property type="protein sequence ID" value="ANV80661.1"/>
    <property type="molecule type" value="Genomic_DNA"/>
</dbReference>
<dbReference type="InterPro" id="IPR007214">
    <property type="entry name" value="YbaK/aa-tRNA-synth-assoc-dom"/>
</dbReference>
<reference evidence="2" key="1">
    <citation type="submission" date="2014-11" db="EMBL/GenBank/DDBJ databases">
        <authorList>
            <person name="Zhu J."/>
            <person name="Qi W."/>
            <person name="Song R."/>
        </authorList>
    </citation>
    <scope>NUCLEOTIDE SEQUENCE</scope>
</reference>
<dbReference type="AlphaFoldDB" id="A0A1B1TEE8"/>
<proteinExistence type="predicted"/>
<evidence type="ECO:0000259" key="1">
    <source>
        <dbReference type="Pfam" id="PF04073"/>
    </source>
</evidence>
<dbReference type="PANTHER" id="PTHR30411:SF1">
    <property type="entry name" value="CYTOPLASMIC PROTEIN"/>
    <property type="match status" value="1"/>
</dbReference>
<dbReference type="CDD" id="cd04333">
    <property type="entry name" value="ProX_deacylase"/>
    <property type="match status" value="1"/>
</dbReference>
<sequence>MDSHDVWVEECHKLGFFPSPRKYKEGTKTSEDAAKQLGCEVSNIAKSIVFMGKDCAIIVITSGSNRVDRKKKLKGILGYKPGQASPEYILDNTGYEIGGIPPFGHLKKCIIMCDEDLLKYDIVWGAGGTYDTVFPISPEVLVKISRASVVDIKQ</sequence>
<dbReference type="Gene3D" id="3.90.960.10">
    <property type="entry name" value="YbaK/aminoacyl-tRNA synthetase-associated domain"/>
    <property type="match status" value="1"/>
</dbReference>
<keyword evidence="2" id="KW-0436">Ligase</keyword>
<dbReference type="SUPFAM" id="SSF55826">
    <property type="entry name" value="YbaK/ProRS associated domain"/>
    <property type="match status" value="1"/>
</dbReference>
<keyword evidence="2" id="KW-0030">Aminoacyl-tRNA synthetase</keyword>
<reference evidence="2" key="2">
    <citation type="journal article" date="2015" name="ISME J.">
        <title>A new class of marine Euryarchaeota group II from the Mediterranean deep chlorophyll maximum.</title>
        <authorList>
            <person name="Martin-Cuadrado A.B."/>
            <person name="Garcia-Heredia I."/>
            <person name="Molto A.G."/>
            <person name="Lopez-Ubeda R."/>
            <person name="Kimes N."/>
            <person name="Lopez-Garcia P."/>
            <person name="Moreira D."/>
            <person name="Rodriguez-Valera F."/>
        </authorList>
    </citation>
    <scope>NUCLEOTIDE SEQUENCE</scope>
</reference>
<dbReference type="GO" id="GO:0002161">
    <property type="term" value="F:aminoacyl-tRNA deacylase activity"/>
    <property type="evidence" value="ECO:0007669"/>
    <property type="project" value="InterPro"/>
</dbReference>
<protein>
    <submittedName>
        <fullName evidence="2">YbaK/prolyl-tRNA synthetase associated region-containing protein</fullName>
    </submittedName>
</protein>
<dbReference type="Pfam" id="PF04073">
    <property type="entry name" value="tRNA_edit"/>
    <property type="match status" value="1"/>
</dbReference>
<accession>A0A1B1TEE8</accession>
<name>A0A1B1TEE8_9ARCH</name>
<organism evidence="2">
    <name type="scientific">uncultured Poseidoniia archaeon</name>
    <dbReference type="NCBI Taxonomy" id="1697135"/>
    <lineage>
        <taxon>Archaea</taxon>
        <taxon>Methanobacteriati</taxon>
        <taxon>Thermoplasmatota</taxon>
        <taxon>Candidatus Poseidoniia</taxon>
        <taxon>environmental samples</taxon>
    </lineage>
</organism>
<evidence type="ECO:0000313" key="2">
    <source>
        <dbReference type="EMBL" id="ANV80661.1"/>
    </source>
</evidence>
<feature type="domain" description="YbaK/aminoacyl-tRNA synthetase-associated" evidence="1">
    <location>
        <begin position="25"/>
        <end position="143"/>
    </location>
</feature>
<dbReference type="InterPro" id="IPR036754">
    <property type="entry name" value="YbaK/aa-tRNA-synt-asso_dom_sf"/>
</dbReference>
<dbReference type="PANTHER" id="PTHR30411">
    <property type="entry name" value="CYTOPLASMIC PROTEIN"/>
    <property type="match status" value="1"/>
</dbReference>